<comment type="caution">
    <text evidence="2">The sequence shown here is derived from an EMBL/GenBank/DDBJ whole genome shotgun (WGS) entry which is preliminary data.</text>
</comment>
<dbReference type="PANTHER" id="PTHR22916">
    <property type="entry name" value="GLYCOSYLTRANSFERASE"/>
    <property type="match status" value="1"/>
</dbReference>
<keyword evidence="2" id="KW-0808">Transferase</keyword>
<dbReference type="AlphaFoldDB" id="A0A368ZBM3"/>
<dbReference type="Pfam" id="PF00535">
    <property type="entry name" value="Glycos_transf_2"/>
    <property type="match status" value="1"/>
</dbReference>
<reference evidence="2 3" key="1">
    <citation type="submission" date="2018-07" db="EMBL/GenBank/DDBJ databases">
        <title>Genomic Encyclopedia of Type Strains, Phase III (KMG-III): the genomes of soil and plant-associated and newly described type strains.</title>
        <authorList>
            <person name="Whitman W."/>
        </authorList>
    </citation>
    <scope>NUCLEOTIDE SEQUENCE [LARGE SCALE GENOMIC DNA]</scope>
    <source>
        <strain evidence="2 3">CECT 7958</strain>
    </source>
</reference>
<protein>
    <submittedName>
        <fullName evidence="2">Glycosyltransferase involved in cell wall biosynthesis</fullName>
    </submittedName>
</protein>
<dbReference type="InterPro" id="IPR029044">
    <property type="entry name" value="Nucleotide-diphossugar_trans"/>
</dbReference>
<dbReference type="Gene3D" id="3.90.550.10">
    <property type="entry name" value="Spore Coat Polysaccharide Biosynthesis Protein SpsA, Chain A"/>
    <property type="match status" value="1"/>
</dbReference>
<dbReference type="PANTHER" id="PTHR22916:SF3">
    <property type="entry name" value="UDP-GLCNAC:BETAGAL BETA-1,3-N-ACETYLGLUCOSAMINYLTRANSFERASE-LIKE PROTEIN 1"/>
    <property type="match status" value="1"/>
</dbReference>
<dbReference type="OrthoDB" id="9815829at2"/>
<evidence type="ECO:0000313" key="3">
    <source>
        <dbReference type="Proteomes" id="UP000253436"/>
    </source>
</evidence>
<dbReference type="RefSeq" id="WP_147269481.1">
    <property type="nucleotide sequence ID" value="NZ_QPJO01000005.1"/>
</dbReference>
<dbReference type="GO" id="GO:0016758">
    <property type="term" value="F:hexosyltransferase activity"/>
    <property type="evidence" value="ECO:0007669"/>
    <property type="project" value="UniProtKB-ARBA"/>
</dbReference>
<dbReference type="EMBL" id="QPJO01000005">
    <property type="protein sequence ID" value="RCW90258.1"/>
    <property type="molecule type" value="Genomic_DNA"/>
</dbReference>
<feature type="domain" description="Glycosyltransferase 2-like" evidence="1">
    <location>
        <begin position="8"/>
        <end position="161"/>
    </location>
</feature>
<keyword evidence="3" id="KW-1185">Reference proteome</keyword>
<gene>
    <name evidence="2" type="ORF">DFQ08_105147</name>
</gene>
<sequence length="301" mass="34585">MSTSPLVSIIMVVYNSAEFLDEAITSVLNSRYNNLELIICDDCSTDHSLDIIKNKSDDRIRLFENKVNLGEYANRTKAINLAKGDYFIFVDGDDTLLNTNGLCDAVMLMEQYPEAGFGIVRPIDELGDSKYKLKTSKEILQNHFLNQSEINMSFARNIFRTAIVHKEFNGFPKGIISGDDFIRLSLTLQHNVVLLSEPFAKWRKRPGQATARKSKTIKGNLEPYMIHNHFLFLQHDLLSPKQFKFAKRRLIKKQLFHALLALKHLNFQLSKYLFMALKYYFGSEKGNGLTKYQDLIKENNG</sequence>
<dbReference type="Proteomes" id="UP000253436">
    <property type="component" value="Unassembled WGS sequence"/>
</dbReference>
<evidence type="ECO:0000313" key="2">
    <source>
        <dbReference type="EMBL" id="RCW90258.1"/>
    </source>
</evidence>
<dbReference type="SUPFAM" id="SSF53448">
    <property type="entry name" value="Nucleotide-diphospho-sugar transferases"/>
    <property type="match status" value="1"/>
</dbReference>
<name>A0A368ZBM3_9FLAO</name>
<evidence type="ECO:0000259" key="1">
    <source>
        <dbReference type="Pfam" id="PF00535"/>
    </source>
</evidence>
<proteinExistence type="predicted"/>
<dbReference type="InterPro" id="IPR001173">
    <property type="entry name" value="Glyco_trans_2-like"/>
</dbReference>
<organism evidence="2 3">
    <name type="scientific">Winogradskyella arenosi</name>
    <dbReference type="NCBI Taxonomy" id="533325"/>
    <lineage>
        <taxon>Bacteria</taxon>
        <taxon>Pseudomonadati</taxon>
        <taxon>Bacteroidota</taxon>
        <taxon>Flavobacteriia</taxon>
        <taxon>Flavobacteriales</taxon>
        <taxon>Flavobacteriaceae</taxon>
        <taxon>Winogradskyella</taxon>
    </lineage>
</organism>
<accession>A0A368ZBM3</accession>